<dbReference type="EMBL" id="LAZR01047952">
    <property type="protein sequence ID" value="KKK93027.1"/>
    <property type="molecule type" value="Genomic_DNA"/>
</dbReference>
<protein>
    <submittedName>
        <fullName evidence="1">Uncharacterized protein</fullName>
    </submittedName>
</protein>
<reference evidence="1" key="1">
    <citation type="journal article" date="2015" name="Nature">
        <title>Complex archaea that bridge the gap between prokaryotes and eukaryotes.</title>
        <authorList>
            <person name="Spang A."/>
            <person name="Saw J.H."/>
            <person name="Jorgensen S.L."/>
            <person name="Zaremba-Niedzwiedzka K."/>
            <person name="Martijn J."/>
            <person name="Lind A.E."/>
            <person name="van Eijk R."/>
            <person name="Schleper C."/>
            <person name="Guy L."/>
            <person name="Ettema T.J."/>
        </authorList>
    </citation>
    <scope>NUCLEOTIDE SEQUENCE</scope>
</reference>
<dbReference type="AlphaFoldDB" id="A0A0F8ZGT3"/>
<accession>A0A0F8ZGT3</accession>
<evidence type="ECO:0000313" key="1">
    <source>
        <dbReference type="EMBL" id="KKK93027.1"/>
    </source>
</evidence>
<comment type="caution">
    <text evidence="1">The sequence shown here is derived from an EMBL/GenBank/DDBJ whole genome shotgun (WGS) entry which is preliminary data.</text>
</comment>
<sequence length="84" mass="9559">MAEIKLTSALIKLYSNQFEIHEVNGKPVPKTSGVWTGTPEEVLAAFTVWIEKYMTLRKRVPLIIEIKEAGQIIMIDSKKKEIES</sequence>
<organism evidence="1">
    <name type="scientific">marine sediment metagenome</name>
    <dbReference type="NCBI Taxonomy" id="412755"/>
    <lineage>
        <taxon>unclassified sequences</taxon>
        <taxon>metagenomes</taxon>
        <taxon>ecological metagenomes</taxon>
    </lineage>
</organism>
<proteinExistence type="predicted"/>
<gene>
    <name evidence="1" type="ORF">LCGC14_2696990</name>
</gene>
<name>A0A0F8ZGT3_9ZZZZ</name>